<dbReference type="OrthoDB" id="2989757at2"/>
<keyword evidence="3" id="KW-1185">Reference proteome</keyword>
<keyword evidence="1" id="KW-0812">Transmembrane</keyword>
<keyword evidence="1" id="KW-0472">Membrane</keyword>
<dbReference type="Pfam" id="PF11118">
    <property type="entry name" value="DUF2627"/>
    <property type="match status" value="1"/>
</dbReference>
<dbReference type="RefSeq" id="WP_107583253.1">
    <property type="nucleotide sequence ID" value="NZ_PZJJ01000001.1"/>
</dbReference>
<accession>A0A2T4UB39</accession>
<gene>
    <name evidence="2" type="ORF">C6Y45_00695</name>
</gene>
<evidence type="ECO:0000313" key="2">
    <source>
        <dbReference type="EMBL" id="PTL40618.1"/>
    </source>
</evidence>
<feature type="transmembrane region" description="Helical" evidence="1">
    <location>
        <begin position="41"/>
        <end position="62"/>
    </location>
</feature>
<protein>
    <submittedName>
        <fullName evidence="2">DUF2627 domain-containing protein</fullName>
    </submittedName>
</protein>
<evidence type="ECO:0000256" key="1">
    <source>
        <dbReference type="SAM" id="Phobius"/>
    </source>
</evidence>
<dbReference type="InterPro" id="IPR020138">
    <property type="entry name" value="Uncharacterised_YqzF"/>
</dbReference>
<organism evidence="2 3">
    <name type="scientific">Alkalicoccus saliphilus</name>
    <dbReference type="NCBI Taxonomy" id="200989"/>
    <lineage>
        <taxon>Bacteria</taxon>
        <taxon>Bacillati</taxon>
        <taxon>Bacillota</taxon>
        <taxon>Bacilli</taxon>
        <taxon>Bacillales</taxon>
        <taxon>Bacillaceae</taxon>
        <taxon>Alkalicoccus</taxon>
    </lineage>
</organism>
<reference evidence="2 3" key="1">
    <citation type="submission" date="2018-03" db="EMBL/GenBank/DDBJ databases">
        <title>Alkalicoccus saliphilus sp. nov., isolated from a mineral pool.</title>
        <authorList>
            <person name="Zhao B."/>
        </authorList>
    </citation>
    <scope>NUCLEOTIDE SEQUENCE [LARGE SCALE GENOMIC DNA]</scope>
    <source>
        <strain evidence="2 3">6AG</strain>
    </source>
</reference>
<dbReference type="EMBL" id="PZJJ01000001">
    <property type="protein sequence ID" value="PTL40618.1"/>
    <property type="molecule type" value="Genomic_DNA"/>
</dbReference>
<comment type="caution">
    <text evidence="2">The sequence shown here is derived from an EMBL/GenBank/DDBJ whole genome shotgun (WGS) entry which is preliminary data.</text>
</comment>
<evidence type="ECO:0000313" key="3">
    <source>
        <dbReference type="Proteomes" id="UP000240509"/>
    </source>
</evidence>
<keyword evidence="1" id="KW-1133">Transmembrane helix</keyword>
<name>A0A2T4UB39_9BACI</name>
<dbReference type="Proteomes" id="UP000240509">
    <property type="component" value="Unassembled WGS sequence"/>
</dbReference>
<sequence>MQRFAALVILLIPIITAGYGIKLMRDTLFQILNTPFPSHYLQFLAGMICLAVGVWFIGGFILHRDRKNNKVAPRFQKRQPAKKNLEV</sequence>
<proteinExistence type="predicted"/>
<dbReference type="AlphaFoldDB" id="A0A2T4UB39"/>